<reference evidence="2 3" key="1">
    <citation type="submission" date="2020-10" db="EMBL/GenBank/DDBJ databases">
        <title>Plant Genome Project.</title>
        <authorList>
            <person name="Zhang R.-G."/>
        </authorList>
    </citation>
    <scope>NUCLEOTIDE SEQUENCE [LARGE SCALE GENOMIC DNA]</scope>
    <source>
        <strain evidence="2">FAFU-HL-1</strain>
        <tissue evidence="2">Leaf</tissue>
    </source>
</reference>
<organism evidence="2 3">
    <name type="scientific">Salix dunnii</name>
    <dbReference type="NCBI Taxonomy" id="1413687"/>
    <lineage>
        <taxon>Eukaryota</taxon>
        <taxon>Viridiplantae</taxon>
        <taxon>Streptophyta</taxon>
        <taxon>Embryophyta</taxon>
        <taxon>Tracheophyta</taxon>
        <taxon>Spermatophyta</taxon>
        <taxon>Magnoliopsida</taxon>
        <taxon>eudicotyledons</taxon>
        <taxon>Gunneridae</taxon>
        <taxon>Pentapetalae</taxon>
        <taxon>rosids</taxon>
        <taxon>fabids</taxon>
        <taxon>Malpighiales</taxon>
        <taxon>Salicaceae</taxon>
        <taxon>Saliceae</taxon>
        <taxon>Salix</taxon>
    </lineage>
</organism>
<dbReference type="EMBL" id="JADGMS010000008">
    <property type="protein sequence ID" value="KAF9676543.1"/>
    <property type="molecule type" value="Genomic_DNA"/>
</dbReference>
<evidence type="ECO:0000313" key="3">
    <source>
        <dbReference type="Proteomes" id="UP000657918"/>
    </source>
</evidence>
<dbReference type="Proteomes" id="UP000657918">
    <property type="component" value="Chromosome 8"/>
</dbReference>
<keyword evidence="3" id="KW-1185">Reference proteome</keyword>
<protein>
    <submittedName>
        <fullName evidence="2">Uncharacterized protein</fullName>
    </submittedName>
</protein>
<evidence type="ECO:0000256" key="1">
    <source>
        <dbReference type="SAM" id="Phobius"/>
    </source>
</evidence>
<proteinExistence type="predicted"/>
<gene>
    <name evidence="2" type="ORF">SADUNF_Sadunf08G0013000</name>
</gene>
<accession>A0A835JU41</accession>
<keyword evidence="1" id="KW-1133">Transmembrane helix</keyword>
<evidence type="ECO:0000313" key="2">
    <source>
        <dbReference type="EMBL" id="KAF9676543.1"/>
    </source>
</evidence>
<name>A0A835JU41_9ROSI</name>
<feature type="transmembrane region" description="Helical" evidence="1">
    <location>
        <begin position="20"/>
        <end position="42"/>
    </location>
</feature>
<keyword evidence="1" id="KW-0812">Transmembrane</keyword>
<sequence>MYVLQLGPEGLTGRLLFGSYTVFAPEVAGFMVLANAPVSAVLRKMRNKRSMASTVRKSVFLQSPIYGCAVFEGPKYGIWRLCPYVFSKRCMNVSSPACEMLSGLVYSEEGSLKFSAEKGKERKRNKEIKPAGSCITDHSKCIHMLCNEGGIISRKMVYSEEGSLKFSAAKGKERKGNKVP</sequence>
<comment type="caution">
    <text evidence="2">The sequence shown here is derived from an EMBL/GenBank/DDBJ whole genome shotgun (WGS) entry which is preliminary data.</text>
</comment>
<keyword evidence="1" id="KW-0472">Membrane</keyword>
<dbReference type="AlphaFoldDB" id="A0A835JU41"/>